<proteinExistence type="predicted"/>
<dbReference type="AlphaFoldDB" id="A0A2P2IWS0"/>
<dbReference type="EMBL" id="GGEC01005181">
    <property type="protein sequence ID" value="MBW85664.1"/>
    <property type="molecule type" value="Transcribed_RNA"/>
</dbReference>
<evidence type="ECO:0000313" key="1">
    <source>
        <dbReference type="EMBL" id="MBW85664.1"/>
    </source>
</evidence>
<name>A0A2P2IWS0_RHIMU</name>
<protein>
    <submittedName>
        <fullName evidence="1">Uncharacterized protein</fullName>
    </submittedName>
</protein>
<sequence>MEPFVAVVFILKDDTFSFFLPVPDDLEEER</sequence>
<reference evidence="1" key="1">
    <citation type="submission" date="2018-02" db="EMBL/GenBank/DDBJ databases">
        <title>Rhizophora mucronata_Transcriptome.</title>
        <authorList>
            <person name="Meera S.P."/>
            <person name="Sreeshan A."/>
            <person name="Augustine A."/>
        </authorList>
    </citation>
    <scope>NUCLEOTIDE SEQUENCE</scope>
    <source>
        <tissue evidence="1">Leaf</tissue>
    </source>
</reference>
<accession>A0A2P2IWS0</accession>
<organism evidence="1">
    <name type="scientific">Rhizophora mucronata</name>
    <name type="common">Asiatic mangrove</name>
    <dbReference type="NCBI Taxonomy" id="61149"/>
    <lineage>
        <taxon>Eukaryota</taxon>
        <taxon>Viridiplantae</taxon>
        <taxon>Streptophyta</taxon>
        <taxon>Embryophyta</taxon>
        <taxon>Tracheophyta</taxon>
        <taxon>Spermatophyta</taxon>
        <taxon>Magnoliopsida</taxon>
        <taxon>eudicotyledons</taxon>
        <taxon>Gunneridae</taxon>
        <taxon>Pentapetalae</taxon>
        <taxon>rosids</taxon>
        <taxon>fabids</taxon>
        <taxon>Malpighiales</taxon>
        <taxon>Rhizophoraceae</taxon>
        <taxon>Rhizophora</taxon>
    </lineage>
</organism>